<dbReference type="EMBL" id="VSKL01000001">
    <property type="protein sequence ID" value="TYB75420.1"/>
    <property type="molecule type" value="Genomic_DNA"/>
</dbReference>
<evidence type="ECO:0000256" key="2">
    <source>
        <dbReference type="ARBA" id="ARBA00022803"/>
    </source>
</evidence>
<dbReference type="Proteomes" id="UP000324358">
    <property type="component" value="Unassembled WGS sequence"/>
</dbReference>
<dbReference type="RefSeq" id="WP_066248825.1">
    <property type="nucleotide sequence ID" value="NZ_VSKL01000001.1"/>
</dbReference>
<feature type="repeat" description="TPR" evidence="3">
    <location>
        <begin position="174"/>
        <end position="207"/>
    </location>
</feature>
<dbReference type="AlphaFoldDB" id="A0A5D0R1M2"/>
<protein>
    <submittedName>
        <fullName evidence="4">Tetratricopeptide repeat protein</fullName>
    </submittedName>
</protein>
<dbReference type="SUPFAM" id="SSF48452">
    <property type="entry name" value="TPR-like"/>
    <property type="match status" value="2"/>
</dbReference>
<dbReference type="PROSITE" id="PS50005">
    <property type="entry name" value="TPR"/>
    <property type="match status" value="1"/>
</dbReference>
<proteinExistence type="predicted"/>
<organism evidence="4 5">
    <name type="scientific">Bizionia algoritergicola</name>
    <dbReference type="NCBI Taxonomy" id="291187"/>
    <lineage>
        <taxon>Bacteria</taxon>
        <taxon>Pseudomonadati</taxon>
        <taxon>Bacteroidota</taxon>
        <taxon>Flavobacteriia</taxon>
        <taxon>Flavobacteriales</taxon>
        <taxon>Flavobacteriaceae</taxon>
        <taxon>Bizionia</taxon>
    </lineage>
</organism>
<reference evidence="4 5" key="1">
    <citation type="submission" date="2019-08" db="EMBL/GenBank/DDBJ databases">
        <title>Genomes of Antarctic Bizionia species.</title>
        <authorList>
            <person name="Bowman J.P."/>
        </authorList>
    </citation>
    <scope>NUCLEOTIDE SEQUENCE [LARGE SCALE GENOMIC DNA]</scope>
    <source>
        <strain evidence="4 5">APA-1</strain>
    </source>
</reference>
<evidence type="ECO:0000256" key="1">
    <source>
        <dbReference type="ARBA" id="ARBA00022737"/>
    </source>
</evidence>
<dbReference type="PANTHER" id="PTHR44858">
    <property type="entry name" value="TETRATRICOPEPTIDE REPEAT PROTEIN 6"/>
    <property type="match status" value="1"/>
</dbReference>
<evidence type="ECO:0000256" key="3">
    <source>
        <dbReference type="PROSITE-ProRule" id="PRU00339"/>
    </source>
</evidence>
<keyword evidence="2 3" id="KW-0802">TPR repeat</keyword>
<dbReference type="InterPro" id="IPR011990">
    <property type="entry name" value="TPR-like_helical_dom_sf"/>
</dbReference>
<keyword evidence="5" id="KW-1185">Reference proteome</keyword>
<dbReference type="InterPro" id="IPR019734">
    <property type="entry name" value="TPR_rpt"/>
</dbReference>
<accession>A0A5D0R1M2</accession>
<dbReference type="Gene3D" id="1.25.40.10">
    <property type="entry name" value="Tetratricopeptide repeat domain"/>
    <property type="match status" value="1"/>
</dbReference>
<name>A0A5D0R1M2_9FLAO</name>
<dbReference type="PANTHER" id="PTHR44858:SF1">
    <property type="entry name" value="UDP-N-ACETYLGLUCOSAMINE--PEPTIDE N-ACETYLGLUCOSAMINYLTRANSFERASE SPINDLY-RELATED"/>
    <property type="match status" value="1"/>
</dbReference>
<keyword evidence="1" id="KW-0677">Repeat</keyword>
<comment type="caution">
    <text evidence="4">The sequence shown here is derived from an EMBL/GenBank/DDBJ whole genome shotgun (WGS) entry which is preliminary data.</text>
</comment>
<sequence length="273" mass="31825">MARLLKLFLNICVVLCLFSCQTKREKAEESYSFGVTNFGQGSAGSINGIARAIEIDSTYEQAVYELSVAYLKRGMPHKWKEQYDKAIPLDSVTRIPWRGYLYLWFYRDYKKAIADFDASDTLTPNFVDQPQGHSVDYWRGIAYLGLKDYDNSILYFDKYINQEIEESGEDWVELTAFLYRGIAYYESGDYEKAQYNFEKRLEHGRDISADAKYYLALLAQQEGNIALSETLINVAIDQFKQGYYNNRPYVETLRQIYLEDLQTLKLELHDENA</sequence>
<evidence type="ECO:0000313" key="5">
    <source>
        <dbReference type="Proteomes" id="UP000324358"/>
    </source>
</evidence>
<evidence type="ECO:0000313" key="4">
    <source>
        <dbReference type="EMBL" id="TYB75420.1"/>
    </source>
</evidence>
<dbReference type="InterPro" id="IPR050498">
    <property type="entry name" value="Ycf3"/>
</dbReference>
<dbReference type="OrthoDB" id="935812at2"/>
<gene>
    <name evidence="4" type="ORF">ES675_04660</name>
</gene>